<dbReference type="Gene3D" id="3.90.1720.30">
    <property type="entry name" value="PPPDE domains"/>
    <property type="match status" value="1"/>
</dbReference>
<evidence type="ECO:0000256" key="2">
    <source>
        <dbReference type="ARBA" id="ARBA00022670"/>
    </source>
</evidence>
<dbReference type="Proteomes" id="UP000838756">
    <property type="component" value="Unassembled WGS sequence"/>
</dbReference>
<name>A0A8S4QWN2_9NEOP</name>
<evidence type="ECO:0000256" key="3">
    <source>
        <dbReference type="ARBA" id="ARBA00022801"/>
    </source>
</evidence>
<keyword evidence="6" id="KW-1185">Reference proteome</keyword>
<comment type="caution">
    <text evidence="5">The sequence shown here is derived from an EMBL/GenBank/DDBJ whole genome shotgun (WGS) entry which is preliminary data.</text>
</comment>
<proteinExistence type="inferred from homology"/>
<reference evidence="5" key="1">
    <citation type="submission" date="2022-03" db="EMBL/GenBank/DDBJ databases">
        <authorList>
            <person name="Lindestad O."/>
        </authorList>
    </citation>
    <scope>NUCLEOTIDE SEQUENCE</scope>
</reference>
<keyword evidence="2" id="KW-0645">Protease</keyword>
<gene>
    <name evidence="5" type="primary">jg4134</name>
    <name evidence="5" type="ORF">PAEG_LOCUS6984</name>
</gene>
<accession>A0A8S4QWN2</accession>
<dbReference type="GO" id="GO:0006508">
    <property type="term" value="P:proteolysis"/>
    <property type="evidence" value="ECO:0007669"/>
    <property type="project" value="UniProtKB-KW"/>
</dbReference>
<protein>
    <submittedName>
        <fullName evidence="5">Jg4134 protein</fullName>
    </submittedName>
</protein>
<comment type="similarity">
    <text evidence="1">Belongs to the DeSI family.</text>
</comment>
<evidence type="ECO:0000259" key="4">
    <source>
        <dbReference type="Pfam" id="PF05903"/>
    </source>
</evidence>
<evidence type="ECO:0000313" key="6">
    <source>
        <dbReference type="Proteomes" id="UP000838756"/>
    </source>
</evidence>
<keyword evidence="3" id="KW-0378">Hydrolase</keyword>
<dbReference type="EMBL" id="CAKXAJ010020974">
    <property type="protein sequence ID" value="CAH2225611.1"/>
    <property type="molecule type" value="Genomic_DNA"/>
</dbReference>
<dbReference type="InterPro" id="IPR042266">
    <property type="entry name" value="PPPDE_sf"/>
</dbReference>
<organism evidence="5 6">
    <name type="scientific">Pararge aegeria aegeria</name>
    <dbReference type="NCBI Taxonomy" id="348720"/>
    <lineage>
        <taxon>Eukaryota</taxon>
        <taxon>Metazoa</taxon>
        <taxon>Ecdysozoa</taxon>
        <taxon>Arthropoda</taxon>
        <taxon>Hexapoda</taxon>
        <taxon>Insecta</taxon>
        <taxon>Pterygota</taxon>
        <taxon>Neoptera</taxon>
        <taxon>Endopterygota</taxon>
        <taxon>Lepidoptera</taxon>
        <taxon>Glossata</taxon>
        <taxon>Ditrysia</taxon>
        <taxon>Papilionoidea</taxon>
        <taxon>Nymphalidae</taxon>
        <taxon>Satyrinae</taxon>
        <taxon>Satyrini</taxon>
        <taxon>Parargina</taxon>
        <taxon>Pararge</taxon>
    </lineage>
</organism>
<evidence type="ECO:0000313" key="5">
    <source>
        <dbReference type="EMBL" id="CAH2225611.1"/>
    </source>
</evidence>
<dbReference type="GO" id="GO:0008233">
    <property type="term" value="F:peptidase activity"/>
    <property type="evidence" value="ECO:0007669"/>
    <property type="project" value="UniProtKB-KW"/>
</dbReference>
<sequence>MNKLFSIVAQISLNRWSRSRRWVEQGVKRNWWHVFPGRQVEGVWHTAVVVFEREYFYGGGGVTSCAPVSRLLRRHYLDFVSRAQLRVSQDGALMGRYRELCSEYV</sequence>
<evidence type="ECO:0000256" key="1">
    <source>
        <dbReference type="ARBA" id="ARBA00008140"/>
    </source>
</evidence>
<feature type="domain" description="PPPDE" evidence="4">
    <location>
        <begin position="23"/>
        <end position="69"/>
    </location>
</feature>
<dbReference type="InterPro" id="IPR008580">
    <property type="entry name" value="PPPDE_dom"/>
</dbReference>
<dbReference type="Pfam" id="PF05903">
    <property type="entry name" value="Peptidase_C97"/>
    <property type="match status" value="1"/>
</dbReference>
<dbReference type="AlphaFoldDB" id="A0A8S4QWN2"/>
<dbReference type="OrthoDB" id="21221at2759"/>